<protein>
    <submittedName>
        <fullName evidence="2">(Mediterranean fruit fly) hypothetical protein</fullName>
    </submittedName>
</protein>
<feature type="region of interest" description="Disordered" evidence="1">
    <location>
        <begin position="22"/>
        <end position="46"/>
    </location>
</feature>
<name>A0A811U7V2_CERCA</name>
<sequence length="101" mass="11438">MSSRQSFLFAITALHSFAKTHTQTPTHHKVSTQMLNTPNTHTPPSAASKETLLVLWAQSKRLQSAFSATKAFKIIKHTSKIAKWQNGKKQKSKIFIINEYE</sequence>
<organism evidence="2 3">
    <name type="scientific">Ceratitis capitata</name>
    <name type="common">Mediterranean fruit fly</name>
    <name type="synonym">Tephritis capitata</name>
    <dbReference type="NCBI Taxonomy" id="7213"/>
    <lineage>
        <taxon>Eukaryota</taxon>
        <taxon>Metazoa</taxon>
        <taxon>Ecdysozoa</taxon>
        <taxon>Arthropoda</taxon>
        <taxon>Hexapoda</taxon>
        <taxon>Insecta</taxon>
        <taxon>Pterygota</taxon>
        <taxon>Neoptera</taxon>
        <taxon>Endopterygota</taxon>
        <taxon>Diptera</taxon>
        <taxon>Brachycera</taxon>
        <taxon>Muscomorpha</taxon>
        <taxon>Tephritoidea</taxon>
        <taxon>Tephritidae</taxon>
        <taxon>Ceratitis</taxon>
        <taxon>Ceratitis</taxon>
    </lineage>
</organism>
<evidence type="ECO:0000313" key="2">
    <source>
        <dbReference type="EMBL" id="CAD6993443.1"/>
    </source>
</evidence>
<evidence type="ECO:0000256" key="1">
    <source>
        <dbReference type="SAM" id="MobiDB-lite"/>
    </source>
</evidence>
<dbReference type="Proteomes" id="UP000606786">
    <property type="component" value="Unassembled WGS sequence"/>
</dbReference>
<reference evidence="2" key="1">
    <citation type="submission" date="2020-11" db="EMBL/GenBank/DDBJ databases">
        <authorList>
            <person name="Whitehead M."/>
        </authorList>
    </citation>
    <scope>NUCLEOTIDE SEQUENCE</scope>
    <source>
        <strain evidence="2">EGII</strain>
    </source>
</reference>
<gene>
    <name evidence="2" type="ORF">CCAP1982_LOCUS2256</name>
</gene>
<keyword evidence="3" id="KW-1185">Reference proteome</keyword>
<dbReference type="AlphaFoldDB" id="A0A811U7V2"/>
<accession>A0A811U7V2</accession>
<comment type="caution">
    <text evidence="2">The sequence shown here is derived from an EMBL/GenBank/DDBJ whole genome shotgun (WGS) entry which is preliminary data.</text>
</comment>
<proteinExistence type="predicted"/>
<dbReference type="EMBL" id="CAJHJT010000001">
    <property type="protein sequence ID" value="CAD6993443.1"/>
    <property type="molecule type" value="Genomic_DNA"/>
</dbReference>
<evidence type="ECO:0000313" key="3">
    <source>
        <dbReference type="Proteomes" id="UP000606786"/>
    </source>
</evidence>
<feature type="compositionally biased region" description="Polar residues" evidence="1">
    <location>
        <begin position="22"/>
        <end position="45"/>
    </location>
</feature>